<keyword evidence="5" id="KW-0809">Transit peptide</keyword>
<dbReference type="STRING" id="1408157.A0A1J7IT02"/>
<evidence type="ECO:0000256" key="5">
    <source>
        <dbReference type="ARBA" id="ARBA00022946"/>
    </source>
</evidence>
<comment type="subunit">
    <text evidence="3">Interacts with RIP1.</text>
</comment>
<evidence type="ECO:0000313" key="9">
    <source>
        <dbReference type="EMBL" id="OIW30461.1"/>
    </source>
</evidence>
<keyword evidence="10" id="KW-1185">Reference proteome</keyword>
<evidence type="ECO:0000256" key="1">
    <source>
        <dbReference type="ARBA" id="ARBA00004305"/>
    </source>
</evidence>
<dbReference type="InterPro" id="IPR050435">
    <property type="entry name" value="MZM1/LYRM7"/>
</dbReference>
<evidence type="ECO:0000256" key="3">
    <source>
        <dbReference type="ARBA" id="ARBA00011589"/>
    </source>
</evidence>
<comment type="function">
    <text evidence="8">Assembly factor required for Rieske Fe-S protein RIP1 incorporation into the cytochrome b-c1 (CIII) complex. Functions as a chaperone, binding to this subunit within the mitochondrial matrix and stabilizing it prior to its translocation and insertion into the late CIII dimeric intermediate within the mitochondrial inner membrane. Modulates the mitochondrial matrix zinc pool.</text>
</comment>
<dbReference type="InParanoid" id="A0A1J7IT02"/>
<reference evidence="9 10" key="1">
    <citation type="submission" date="2016-10" db="EMBL/GenBank/DDBJ databases">
        <title>Draft genome sequence of Coniochaeta ligniaria NRRL30616, a lignocellulolytic fungus for bioabatement of inhibitors in plant biomass hydrolysates.</title>
        <authorList>
            <consortium name="DOE Joint Genome Institute"/>
            <person name="Jimenez D.J."/>
            <person name="Hector R.E."/>
            <person name="Riley R."/>
            <person name="Sun H."/>
            <person name="Grigoriev I.V."/>
            <person name="Van Elsas J.D."/>
            <person name="Nichols N.N."/>
        </authorList>
    </citation>
    <scope>NUCLEOTIDE SEQUENCE [LARGE SCALE GENOMIC DNA]</scope>
    <source>
        <strain evidence="9 10">NRRL 30616</strain>
    </source>
</reference>
<evidence type="ECO:0000256" key="7">
    <source>
        <dbReference type="ARBA" id="ARBA00023186"/>
    </source>
</evidence>
<dbReference type="GO" id="GO:0044183">
    <property type="term" value="F:protein folding chaperone"/>
    <property type="evidence" value="ECO:0007669"/>
    <property type="project" value="TreeGrafter"/>
</dbReference>
<dbReference type="OrthoDB" id="529194at2759"/>
<dbReference type="EMBL" id="KV875096">
    <property type="protein sequence ID" value="OIW30461.1"/>
    <property type="molecule type" value="Genomic_DNA"/>
</dbReference>
<dbReference type="PANTHER" id="PTHR46749">
    <property type="entry name" value="COMPLEX III ASSEMBLY FACTOR LYRM7"/>
    <property type="match status" value="1"/>
</dbReference>
<evidence type="ECO:0000313" key="10">
    <source>
        <dbReference type="Proteomes" id="UP000182658"/>
    </source>
</evidence>
<evidence type="ECO:0000256" key="8">
    <source>
        <dbReference type="ARBA" id="ARBA00025268"/>
    </source>
</evidence>
<gene>
    <name evidence="9" type="ORF">CONLIGDRAFT_630446</name>
</gene>
<dbReference type="AlphaFoldDB" id="A0A1J7IT02"/>
<keyword evidence="7" id="KW-0143">Chaperone</keyword>
<comment type="subcellular location">
    <subcellularLocation>
        <location evidence="1">Mitochondrion matrix</location>
    </subcellularLocation>
</comment>
<organism evidence="9 10">
    <name type="scientific">Coniochaeta ligniaria NRRL 30616</name>
    <dbReference type="NCBI Taxonomy" id="1408157"/>
    <lineage>
        <taxon>Eukaryota</taxon>
        <taxon>Fungi</taxon>
        <taxon>Dikarya</taxon>
        <taxon>Ascomycota</taxon>
        <taxon>Pezizomycotina</taxon>
        <taxon>Sordariomycetes</taxon>
        <taxon>Sordariomycetidae</taxon>
        <taxon>Coniochaetales</taxon>
        <taxon>Coniochaetaceae</taxon>
        <taxon>Coniochaeta</taxon>
    </lineage>
</organism>
<dbReference type="GO" id="GO:0034551">
    <property type="term" value="P:mitochondrial respiratory chain complex III assembly"/>
    <property type="evidence" value="ECO:0007669"/>
    <property type="project" value="InterPro"/>
</dbReference>
<dbReference type="PANTHER" id="PTHR46749:SF1">
    <property type="entry name" value="COMPLEX III ASSEMBLY FACTOR LYRM7"/>
    <property type="match status" value="1"/>
</dbReference>
<evidence type="ECO:0000256" key="2">
    <source>
        <dbReference type="ARBA" id="ARBA00009949"/>
    </source>
</evidence>
<dbReference type="FunCoup" id="A0A1J7IT02">
    <property type="interactions" value="13"/>
</dbReference>
<proteinExistence type="inferred from homology"/>
<name>A0A1J7IT02_9PEZI</name>
<dbReference type="CDD" id="cd20267">
    <property type="entry name" value="Complex1_LYR_LYRM7"/>
    <property type="match status" value="1"/>
</dbReference>
<dbReference type="InterPro" id="IPR045298">
    <property type="entry name" value="Complex1_LYR_LYRM7"/>
</dbReference>
<comment type="similarity">
    <text evidence="2">Belongs to the complex I LYR family. MZM1 subfamily.</text>
</comment>
<dbReference type="GO" id="GO:0005759">
    <property type="term" value="C:mitochondrial matrix"/>
    <property type="evidence" value="ECO:0007669"/>
    <property type="project" value="UniProtKB-SubCell"/>
</dbReference>
<sequence length="110" mass="12087">MALVAYRNLLRAARIAFDGDTRVLTAATEQIRQGFRDMRSLPASDPGVQAAVQHAQEVASFLRSNVVQGQKEGDVYKLRIHDEIERGDNDTINIGGKTVKIEGGKCCSDR</sequence>
<keyword evidence="6" id="KW-0496">Mitochondrion</keyword>
<evidence type="ECO:0000256" key="4">
    <source>
        <dbReference type="ARBA" id="ARBA00015108"/>
    </source>
</evidence>
<protein>
    <recommendedName>
        <fullName evidence="4">Mitochondrial zinc maintenance protein 1, mitochondrial</fullName>
    </recommendedName>
</protein>
<dbReference type="Proteomes" id="UP000182658">
    <property type="component" value="Unassembled WGS sequence"/>
</dbReference>
<evidence type="ECO:0000256" key="6">
    <source>
        <dbReference type="ARBA" id="ARBA00023128"/>
    </source>
</evidence>
<accession>A0A1J7IT02</accession>